<dbReference type="PANTHER" id="PTHR10632:SF2">
    <property type="entry name" value="SULFIDE:QUINONE OXIDOREDUCTASE, MITOCHONDRIAL"/>
    <property type="match status" value="1"/>
</dbReference>
<dbReference type="Proteomes" id="UP000066049">
    <property type="component" value="Chromosome"/>
</dbReference>
<dbReference type="RefSeq" id="WP_054196875.1">
    <property type="nucleotide sequence ID" value="NZ_CABMKQ010000010.1"/>
</dbReference>
<dbReference type="AlphaFoldDB" id="A0A0M4TND5"/>
<dbReference type="GO" id="GO:0070224">
    <property type="term" value="F:sulfide:quinone oxidoreductase activity"/>
    <property type="evidence" value="ECO:0007669"/>
    <property type="project" value="TreeGrafter"/>
</dbReference>
<dbReference type="KEGG" id="ccoc:CCON33237_1252"/>
<dbReference type="PATRIC" id="fig|199.248.peg.1290"/>
<gene>
    <name evidence="2" type="ORF">CCON33237_1252</name>
</gene>
<evidence type="ECO:0000259" key="1">
    <source>
        <dbReference type="Pfam" id="PF07992"/>
    </source>
</evidence>
<dbReference type="PANTHER" id="PTHR10632">
    <property type="entry name" value="SULFIDE:QUINONE OXIDOREDUCTASE"/>
    <property type="match status" value="1"/>
</dbReference>
<dbReference type="EMBL" id="CP012541">
    <property type="protein sequence ID" value="ALF47914.1"/>
    <property type="molecule type" value="Genomic_DNA"/>
</dbReference>
<dbReference type="GO" id="GO:0070221">
    <property type="term" value="P:sulfide oxidation, using sulfide:quinone oxidoreductase"/>
    <property type="evidence" value="ECO:0007669"/>
    <property type="project" value="TreeGrafter"/>
</dbReference>
<dbReference type="InterPro" id="IPR006311">
    <property type="entry name" value="TAT_signal"/>
</dbReference>
<reference evidence="3" key="1">
    <citation type="submission" date="2015-08" db="EMBL/GenBank/DDBJ databases">
        <title>Comparative genomics of the Campylobacter concisus group.</title>
        <authorList>
            <person name="Miller W.G."/>
            <person name="Yee E."/>
            <person name="Chapman M.H."/>
            <person name="Huynh S."/>
            <person name="Bono J.L."/>
            <person name="On S.L.W."/>
            <person name="St Leger J."/>
            <person name="Foster G."/>
            <person name="Parker C.T."/>
        </authorList>
    </citation>
    <scope>NUCLEOTIDE SEQUENCE [LARGE SCALE GENOMIC DNA]</scope>
    <source>
        <strain evidence="3">ATCC 33237</strain>
    </source>
</reference>
<sequence length="445" mass="48697">MKGLQRRDALKLMGAAGLAASMSGCSVTGGENDDINSKIVIMGAGLSGIALAAKLRRDMPNAKVILVDKDEKFYYQPGFTLIAVGIYEASDVVYEKADYIPQGAEWIRKNVSQIKPEANLLVLDDGSELGYDYLIVASGVEYDFEAVKGLSLEDINDTSGNISSVYTLQGAVKSNELMKKFSQNGGAAVFCDQKTPMKCSGANKKVTCMSEDRLRLAGNRDKGSVNLYVGGGKLFGDPTYAAAMTQIMIKRKIKFNLRHQIVAVDKSSNTATFEFWTAYRQNGEDKIASELIDVKYDWLHLPPKQKGSEILARAGLTKEGDKLNFLAVDKYSLQSTKFKNIFGIGDICGFAAGKTGASVRKMYPILAKNLADTIKGREPSEKFTGYTACPFITKYGKAIMVEFDWEGTAPTLECFGATRESYMSWLVKIYGFKPMVMNGMLKALA</sequence>
<name>A0A0M4TND5_9BACT</name>
<proteinExistence type="predicted"/>
<protein>
    <submittedName>
        <fullName evidence="2">Putative NADH dehydrogenase</fullName>
    </submittedName>
</protein>
<organism evidence="2 3">
    <name type="scientific">Campylobacter concisus</name>
    <dbReference type="NCBI Taxonomy" id="199"/>
    <lineage>
        <taxon>Bacteria</taxon>
        <taxon>Pseudomonadati</taxon>
        <taxon>Campylobacterota</taxon>
        <taxon>Epsilonproteobacteria</taxon>
        <taxon>Campylobacterales</taxon>
        <taxon>Campylobacteraceae</taxon>
        <taxon>Campylobacter</taxon>
    </lineage>
</organism>
<dbReference type="Pfam" id="PF07992">
    <property type="entry name" value="Pyr_redox_2"/>
    <property type="match status" value="1"/>
</dbReference>
<dbReference type="SUPFAM" id="SSF51905">
    <property type="entry name" value="FAD/NAD(P)-binding domain"/>
    <property type="match status" value="2"/>
</dbReference>
<dbReference type="InterPro" id="IPR015904">
    <property type="entry name" value="Sulphide_quinone_reductase"/>
</dbReference>
<dbReference type="PROSITE" id="PS51318">
    <property type="entry name" value="TAT"/>
    <property type="match status" value="1"/>
</dbReference>
<dbReference type="InterPro" id="IPR036188">
    <property type="entry name" value="FAD/NAD-bd_sf"/>
</dbReference>
<dbReference type="InterPro" id="IPR023753">
    <property type="entry name" value="FAD/NAD-binding_dom"/>
</dbReference>
<dbReference type="PROSITE" id="PS51257">
    <property type="entry name" value="PROKAR_LIPOPROTEIN"/>
    <property type="match status" value="1"/>
</dbReference>
<evidence type="ECO:0000313" key="3">
    <source>
        <dbReference type="Proteomes" id="UP000066049"/>
    </source>
</evidence>
<evidence type="ECO:0000313" key="2">
    <source>
        <dbReference type="EMBL" id="ALF47914.1"/>
    </source>
</evidence>
<feature type="domain" description="FAD/NAD(P)-binding" evidence="1">
    <location>
        <begin position="38"/>
        <end position="156"/>
    </location>
</feature>
<dbReference type="GO" id="GO:0071949">
    <property type="term" value="F:FAD binding"/>
    <property type="evidence" value="ECO:0007669"/>
    <property type="project" value="TreeGrafter"/>
</dbReference>
<dbReference type="GeneID" id="28662927"/>
<dbReference type="Gene3D" id="3.50.50.100">
    <property type="match status" value="1"/>
</dbReference>
<accession>A0A0M4TND5</accession>